<reference evidence="4 5" key="1">
    <citation type="journal article" date="2020" name="G3 (Bethesda)">
        <title>Improved Reference Genome for Cyclotella cryptica CCMP332, a Model for Cell Wall Morphogenesis, Salinity Adaptation, and Lipid Production in Diatoms (Bacillariophyta).</title>
        <authorList>
            <person name="Roberts W.R."/>
            <person name="Downey K.M."/>
            <person name="Ruck E.C."/>
            <person name="Traller J.C."/>
            <person name="Alverson A.J."/>
        </authorList>
    </citation>
    <scope>NUCLEOTIDE SEQUENCE [LARGE SCALE GENOMIC DNA]</scope>
    <source>
        <strain evidence="4 5">CCMP332</strain>
    </source>
</reference>
<dbReference type="InterPro" id="IPR044672">
    <property type="entry name" value="MOCS2A"/>
</dbReference>
<evidence type="ECO:0000313" key="4">
    <source>
        <dbReference type="EMBL" id="KAL3804477.1"/>
    </source>
</evidence>
<evidence type="ECO:0000256" key="2">
    <source>
        <dbReference type="ARBA" id="ARBA00022741"/>
    </source>
</evidence>
<evidence type="ECO:0000313" key="5">
    <source>
        <dbReference type="Proteomes" id="UP001516023"/>
    </source>
</evidence>
<dbReference type="Gene3D" id="3.10.20.30">
    <property type="match status" value="1"/>
</dbReference>
<protein>
    <recommendedName>
        <fullName evidence="6">MOCS2A</fullName>
    </recommendedName>
</protein>
<comment type="caution">
    <text evidence="4">The sequence shown here is derived from an EMBL/GenBank/DDBJ whole genome shotgun (WGS) entry which is preliminary data.</text>
</comment>
<dbReference type="InterPro" id="IPR003749">
    <property type="entry name" value="ThiS/MoaD-like"/>
</dbReference>
<dbReference type="FunFam" id="3.10.20.30:FF:000010">
    <property type="entry name" value="Molybdopterin synthase sulfur carrier subunit"/>
    <property type="match status" value="1"/>
</dbReference>
<name>A0ABD3QVX8_9STRA</name>
<dbReference type="AlphaFoldDB" id="A0ABD3QVX8"/>
<evidence type="ECO:0000256" key="1">
    <source>
        <dbReference type="ARBA" id="ARBA00005046"/>
    </source>
</evidence>
<dbReference type="InterPro" id="IPR016155">
    <property type="entry name" value="Mopterin_synth/thiamin_S_b"/>
</dbReference>
<gene>
    <name evidence="4" type="ORF">HJC23_002516</name>
</gene>
<keyword evidence="3" id="KW-0501">Molybdenum cofactor biosynthesis</keyword>
<evidence type="ECO:0008006" key="6">
    <source>
        <dbReference type="Google" id="ProtNLM"/>
    </source>
</evidence>
<dbReference type="Proteomes" id="UP001516023">
    <property type="component" value="Unassembled WGS sequence"/>
</dbReference>
<dbReference type="GO" id="GO:0006777">
    <property type="term" value="P:Mo-molybdopterin cofactor biosynthetic process"/>
    <property type="evidence" value="ECO:0007669"/>
    <property type="project" value="UniProtKB-KW"/>
</dbReference>
<dbReference type="InterPro" id="IPR012675">
    <property type="entry name" value="Beta-grasp_dom_sf"/>
</dbReference>
<proteinExistence type="predicted"/>
<organism evidence="4 5">
    <name type="scientific">Cyclotella cryptica</name>
    <dbReference type="NCBI Taxonomy" id="29204"/>
    <lineage>
        <taxon>Eukaryota</taxon>
        <taxon>Sar</taxon>
        <taxon>Stramenopiles</taxon>
        <taxon>Ochrophyta</taxon>
        <taxon>Bacillariophyta</taxon>
        <taxon>Coscinodiscophyceae</taxon>
        <taxon>Thalassiosirophycidae</taxon>
        <taxon>Stephanodiscales</taxon>
        <taxon>Stephanodiscaceae</taxon>
        <taxon>Cyclotella</taxon>
    </lineage>
</organism>
<dbReference type="EMBL" id="JABMIG020000007">
    <property type="protein sequence ID" value="KAL3804477.1"/>
    <property type="molecule type" value="Genomic_DNA"/>
</dbReference>
<dbReference type="CDD" id="cd00754">
    <property type="entry name" value="Ubl_MoaD"/>
    <property type="match status" value="1"/>
</dbReference>
<dbReference type="PANTHER" id="PTHR33359:SF1">
    <property type="entry name" value="MOLYBDOPTERIN SYNTHASE SULFUR CARRIER SUBUNIT"/>
    <property type="match status" value="1"/>
</dbReference>
<dbReference type="Pfam" id="PF02597">
    <property type="entry name" value="ThiS"/>
    <property type="match status" value="1"/>
</dbReference>
<accession>A0ABD3QVX8</accession>
<keyword evidence="2" id="KW-0547">Nucleotide-binding</keyword>
<keyword evidence="5" id="KW-1185">Reference proteome</keyword>
<evidence type="ECO:0000256" key="3">
    <source>
        <dbReference type="ARBA" id="ARBA00023150"/>
    </source>
</evidence>
<dbReference type="PANTHER" id="PTHR33359">
    <property type="entry name" value="MOLYBDOPTERIN SYNTHASE SULFUR CARRIER SUBUNIT"/>
    <property type="match status" value="1"/>
</dbReference>
<dbReference type="SUPFAM" id="SSF54285">
    <property type="entry name" value="MoaD/ThiS"/>
    <property type="match status" value="1"/>
</dbReference>
<dbReference type="GO" id="GO:0000166">
    <property type="term" value="F:nucleotide binding"/>
    <property type="evidence" value="ECO:0007669"/>
    <property type="project" value="UniProtKB-KW"/>
</dbReference>
<comment type="pathway">
    <text evidence="1">Cofactor biosynthesis; molybdopterin biosynthesis.</text>
</comment>
<sequence length="105" mass="11261">MTLNPASPRPPPSTITIEVLFFASAREAAGVPSTSLSFESTDNDGSFNTKMLRTKLASNYPKLAALVQDEESITLAVNEEYVPYGENWELKDGDTVALIPPISGG</sequence>